<gene>
    <name evidence="1" type="ORF">S01H4_18850</name>
</gene>
<feature type="non-terminal residue" evidence="1">
    <location>
        <position position="1"/>
    </location>
</feature>
<organism evidence="1">
    <name type="scientific">marine sediment metagenome</name>
    <dbReference type="NCBI Taxonomy" id="412755"/>
    <lineage>
        <taxon>unclassified sequences</taxon>
        <taxon>metagenomes</taxon>
        <taxon>ecological metagenomes</taxon>
    </lineage>
</organism>
<evidence type="ECO:0000313" key="1">
    <source>
        <dbReference type="EMBL" id="GAG53819.1"/>
    </source>
</evidence>
<dbReference type="AlphaFoldDB" id="X0YD73"/>
<evidence type="ECO:0008006" key="2">
    <source>
        <dbReference type="Google" id="ProtNLM"/>
    </source>
</evidence>
<reference evidence="1" key="1">
    <citation type="journal article" date="2014" name="Front. Microbiol.">
        <title>High frequency of phylogenetically diverse reductive dehalogenase-homologous genes in deep subseafloor sedimentary metagenomes.</title>
        <authorList>
            <person name="Kawai M."/>
            <person name="Futagami T."/>
            <person name="Toyoda A."/>
            <person name="Takaki Y."/>
            <person name="Nishi S."/>
            <person name="Hori S."/>
            <person name="Arai W."/>
            <person name="Tsubouchi T."/>
            <person name="Morono Y."/>
            <person name="Uchiyama I."/>
            <person name="Ito T."/>
            <person name="Fujiyama A."/>
            <person name="Inagaki F."/>
            <person name="Takami H."/>
        </authorList>
    </citation>
    <scope>NUCLEOTIDE SEQUENCE</scope>
    <source>
        <strain evidence="1">Expedition CK06-06</strain>
    </source>
</reference>
<protein>
    <recommendedName>
        <fullName evidence="2">Sortilin N-terminal domain-containing protein</fullName>
    </recommendedName>
</protein>
<proteinExistence type="predicted"/>
<sequence>EDSDRNLMGTSVSFYDIISVDSVKLLAATSNGIWLSSNYGNDWDQVETFSVAVRKLYKSQNEEYYAITNYGVYKNDGDSFRTWILMEGLEFVKVIRDIIEDGISK</sequence>
<comment type="caution">
    <text evidence="1">The sequence shown here is derived from an EMBL/GenBank/DDBJ whole genome shotgun (WGS) entry which is preliminary data.</text>
</comment>
<dbReference type="SUPFAM" id="SSF110296">
    <property type="entry name" value="Oligoxyloglucan reducing end-specific cellobiohydrolase"/>
    <property type="match status" value="1"/>
</dbReference>
<accession>X0YD73</accession>
<dbReference type="EMBL" id="BART01008372">
    <property type="protein sequence ID" value="GAG53819.1"/>
    <property type="molecule type" value="Genomic_DNA"/>
</dbReference>
<name>X0YD73_9ZZZZ</name>